<organism evidence="5 6">
    <name type="scientific">Paenibacillus swuensis</name>
    <dbReference type="NCBI Taxonomy" id="1178515"/>
    <lineage>
        <taxon>Bacteria</taxon>
        <taxon>Bacillati</taxon>
        <taxon>Bacillota</taxon>
        <taxon>Bacilli</taxon>
        <taxon>Bacillales</taxon>
        <taxon>Paenibacillaceae</taxon>
        <taxon>Paenibacillus</taxon>
    </lineage>
</organism>
<evidence type="ECO:0000256" key="3">
    <source>
        <dbReference type="SAM" id="SignalP"/>
    </source>
</evidence>
<evidence type="ECO:0000259" key="4">
    <source>
        <dbReference type="Pfam" id="PF12010"/>
    </source>
</evidence>
<dbReference type="Gene3D" id="3.40.190.10">
    <property type="entry name" value="Periplasmic binding protein-like II"/>
    <property type="match status" value="2"/>
</dbReference>
<dbReference type="STRING" id="1178515.SY83_13310"/>
<name>A0A172TJ99_9BACL</name>
<protein>
    <recommendedName>
        <fullName evidence="4">DUF3502 domain-containing protein</fullName>
    </recommendedName>
</protein>
<dbReference type="AlphaFoldDB" id="A0A172TJ99"/>
<evidence type="ECO:0000256" key="1">
    <source>
        <dbReference type="ARBA" id="ARBA00022729"/>
    </source>
</evidence>
<dbReference type="KEGG" id="pswu:SY83_13310"/>
<sequence length="538" mass="59499">MKSMFKLHSLCLALLMVTVVILSGCSGGNKESKDAANNASNASVNTGNAVNTNTETAKEPNPLDTTEEKKLSIYLLGDAQADAGIVYDEVNKKLKSDLNATLDVKYIPWADWQSKYNLVFAAGEDFDGIYTGSWTGYAEQVTKGGFMEITEEMLQTYAPDYYKILQEKYPTALSETKINGKSYMLPAFDVWADSTMVTIRGDLREKYGLSEVKTIDDFDNYLMTVAKNEKTLVAFNASGQDMFQDYMNLAYYVPNNMMPVNTGMPYLAYKLGEEQPKIVNVLDDPAYRTALERAKKLADAGAIPKSVLTNKTRAQDTWKAGKTAAVPGGLAVVNGRQNEADSDHPEWKAETIDLWPDAVKAVGPGNGSGFAIHAGSKNWERLLMAYNLLITDKAYQTLTQVGIEGKHYTEDNGVYIKGPDGDKFANSSNCPWGWQNKDLMLRPGKGAWIRMDYDQKWRNEGKAISPVLSAMNFVDTDVKNELSAINNMIQTRGYILSSGKPKNIDSELQKLQSELKSAGIEKIQKAMQTQADAFIASR</sequence>
<feature type="chain" id="PRO_5038551308" description="DUF3502 domain-containing protein" evidence="3">
    <location>
        <begin position="23"/>
        <end position="538"/>
    </location>
</feature>
<dbReference type="InterPro" id="IPR022627">
    <property type="entry name" value="DUF3502"/>
</dbReference>
<keyword evidence="6" id="KW-1185">Reference proteome</keyword>
<accession>A0A172TJ99</accession>
<dbReference type="InterPro" id="IPR050490">
    <property type="entry name" value="Bact_solute-bd_prot1"/>
</dbReference>
<feature type="compositionally biased region" description="Low complexity" evidence="2">
    <location>
        <begin position="35"/>
        <end position="55"/>
    </location>
</feature>
<gene>
    <name evidence="5" type="ORF">SY83_13310</name>
</gene>
<dbReference type="Proteomes" id="UP000076927">
    <property type="component" value="Chromosome"/>
</dbReference>
<dbReference type="PANTHER" id="PTHR43649">
    <property type="entry name" value="ARABINOSE-BINDING PROTEIN-RELATED"/>
    <property type="match status" value="1"/>
</dbReference>
<keyword evidence="1 3" id="KW-0732">Signal</keyword>
<dbReference type="PROSITE" id="PS51257">
    <property type="entry name" value="PROKAR_LIPOPROTEIN"/>
    <property type="match status" value="1"/>
</dbReference>
<dbReference type="PATRIC" id="fig|1178515.4.peg.2667"/>
<dbReference type="EMBL" id="CP011388">
    <property type="protein sequence ID" value="ANE47080.1"/>
    <property type="molecule type" value="Genomic_DNA"/>
</dbReference>
<evidence type="ECO:0000313" key="6">
    <source>
        <dbReference type="Proteomes" id="UP000076927"/>
    </source>
</evidence>
<feature type="domain" description="DUF3502" evidence="4">
    <location>
        <begin position="473"/>
        <end position="536"/>
    </location>
</feature>
<proteinExistence type="predicted"/>
<reference evidence="5 6" key="1">
    <citation type="submission" date="2015-01" db="EMBL/GenBank/DDBJ databases">
        <title>Paenibacillus swuensis/DY6/whole genome sequencing.</title>
        <authorList>
            <person name="Kim M.K."/>
            <person name="Srinivasan S."/>
            <person name="Lee J.-J."/>
        </authorList>
    </citation>
    <scope>NUCLEOTIDE SEQUENCE [LARGE SCALE GENOMIC DNA]</scope>
    <source>
        <strain evidence="5 6">DY6</strain>
    </source>
</reference>
<evidence type="ECO:0000256" key="2">
    <source>
        <dbReference type="SAM" id="MobiDB-lite"/>
    </source>
</evidence>
<dbReference type="PANTHER" id="PTHR43649:SF33">
    <property type="entry name" value="POLYGALACTURONAN_RHAMNOGALACTURONAN-BINDING PROTEIN YTCQ"/>
    <property type="match status" value="1"/>
</dbReference>
<feature type="signal peptide" evidence="3">
    <location>
        <begin position="1"/>
        <end position="22"/>
    </location>
</feature>
<dbReference type="OrthoDB" id="4349943at2"/>
<evidence type="ECO:0000313" key="5">
    <source>
        <dbReference type="EMBL" id="ANE47080.1"/>
    </source>
</evidence>
<dbReference type="SUPFAM" id="SSF53850">
    <property type="entry name" value="Periplasmic binding protein-like II"/>
    <property type="match status" value="1"/>
</dbReference>
<dbReference type="Pfam" id="PF12010">
    <property type="entry name" value="DUF3502"/>
    <property type="match status" value="1"/>
</dbReference>
<feature type="region of interest" description="Disordered" evidence="2">
    <location>
        <begin position="32"/>
        <end position="63"/>
    </location>
</feature>